<name>A0A4Z2GRH9_9TELE</name>
<gene>
    <name evidence="2" type="ORF">EYF80_034444</name>
</gene>
<dbReference type="AlphaFoldDB" id="A0A4Z2GRH9"/>
<sequence>MFDNGASLSCSETRGMEALTPVMMVDMVNTVVMPGWHPGRDGPAVNPEGHPGQHDHQSRGEVGLQQEEEDVAPQALDLQRAGLSVQREAAEVHVAHGGDSDSAGKTDTKENKH</sequence>
<organism evidence="2 3">
    <name type="scientific">Liparis tanakae</name>
    <name type="common">Tanaka's snailfish</name>
    <dbReference type="NCBI Taxonomy" id="230148"/>
    <lineage>
        <taxon>Eukaryota</taxon>
        <taxon>Metazoa</taxon>
        <taxon>Chordata</taxon>
        <taxon>Craniata</taxon>
        <taxon>Vertebrata</taxon>
        <taxon>Euteleostomi</taxon>
        <taxon>Actinopterygii</taxon>
        <taxon>Neopterygii</taxon>
        <taxon>Teleostei</taxon>
        <taxon>Neoteleostei</taxon>
        <taxon>Acanthomorphata</taxon>
        <taxon>Eupercaria</taxon>
        <taxon>Perciformes</taxon>
        <taxon>Cottioidei</taxon>
        <taxon>Cottales</taxon>
        <taxon>Liparidae</taxon>
        <taxon>Liparis</taxon>
    </lineage>
</organism>
<comment type="caution">
    <text evidence="2">The sequence shown here is derived from an EMBL/GenBank/DDBJ whole genome shotgun (WGS) entry which is preliminary data.</text>
</comment>
<dbReference type="Proteomes" id="UP000314294">
    <property type="component" value="Unassembled WGS sequence"/>
</dbReference>
<feature type="region of interest" description="Disordered" evidence="1">
    <location>
        <begin position="34"/>
        <end position="113"/>
    </location>
</feature>
<keyword evidence="3" id="KW-1185">Reference proteome</keyword>
<proteinExistence type="predicted"/>
<feature type="compositionally biased region" description="Basic and acidic residues" evidence="1">
    <location>
        <begin position="88"/>
        <end position="113"/>
    </location>
</feature>
<accession>A0A4Z2GRH9</accession>
<evidence type="ECO:0000313" key="3">
    <source>
        <dbReference type="Proteomes" id="UP000314294"/>
    </source>
</evidence>
<dbReference type="EMBL" id="SRLO01000459">
    <property type="protein sequence ID" value="TNN55312.1"/>
    <property type="molecule type" value="Genomic_DNA"/>
</dbReference>
<reference evidence="2 3" key="1">
    <citation type="submission" date="2019-03" db="EMBL/GenBank/DDBJ databases">
        <title>First draft genome of Liparis tanakae, snailfish: a comprehensive survey of snailfish specific genes.</title>
        <authorList>
            <person name="Kim W."/>
            <person name="Song I."/>
            <person name="Jeong J.-H."/>
            <person name="Kim D."/>
            <person name="Kim S."/>
            <person name="Ryu S."/>
            <person name="Song J.Y."/>
            <person name="Lee S.K."/>
        </authorList>
    </citation>
    <scope>NUCLEOTIDE SEQUENCE [LARGE SCALE GENOMIC DNA]</scope>
    <source>
        <tissue evidence="2">Muscle</tissue>
    </source>
</reference>
<protein>
    <submittedName>
        <fullName evidence="2">Uncharacterized protein</fullName>
    </submittedName>
</protein>
<evidence type="ECO:0000256" key="1">
    <source>
        <dbReference type="SAM" id="MobiDB-lite"/>
    </source>
</evidence>
<evidence type="ECO:0000313" key="2">
    <source>
        <dbReference type="EMBL" id="TNN55312.1"/>
    </source>
</evidence>